<protein>
    <submittedName>
        <fullName evidence="13">M48 family metallopeptidase</fullName>
    </submittedName>
</protein>
<dbReference type="PANTHER" id="PTHR43221:SF2">
    <property type="entry name" value="PROTEASE HTPX HOMOLOG"/>
    <property type="match status" value="1"/>
</dbReference>
<keyword evidence="1" id="KW-1003">Cell membrane</keyword>
<keyword evidence="9 11" id="KW-0472">Membrane</keyword>
<feature type="domain" description="Peptidase M48" evidence="12">
    <location>
        <begin position="91"/>
        <end position="307"/>
    </location>
</feature>
<feature type="transmembrane region" description="Helical" evidence="11">
    <location>
        <begin position="203"/>
        <end position="225"/>
    </location>
</feature>
<reference evidence="13" key="2">
    <citation type="journal article" date="2021" name="PeerJ">
        <title>Extensive microbial diversity within the chicken gut microbiome revealed by metagenomics and culture.</title>
        <authorList>
            <person name="Gilroy R."/>
            <person name="Ravi A."/>
            <person name="Getino M."/>
            <person name="Pursley I."/>
            <person name="Horton D.L."/>
            <person name="Alikhan N.F."/>
            <person name="Baker D."/>
            <person name="Gharbi K."/>
            <person name="Hall N."/>
            <person name="Watson M."/>
            <person name="Adriaenssens E.M."/>
            <person name="Foster-Nyarko E."/>
            <person name="Jarju S."/>
            <person name="Secka A."/>
            <person name="Antonio M."/>
            <person name="Oren A."/>
            <person name="Chaudhuri R.R."/>
            <person name="La Ragione R."/>
            <person name="Hildebrand F."/>
            <person name="Pallen M.J."/>
        </authorList>
    </citation>
    <scope>NUCLEOTIDE SEQUENCE</scope>
    <source>
        <strain evidence="13">CHK136-897</strain>
    </source>
</reference>
<evidence type="ECO:0000256" key="5">
    <source>
        <dbReference type="ARBA" id="ARBA00022801"/>
    </source>
</evidence>
<keyword evidence="7 11" id="KW-1133">Transmembrane helix</keyword>
<dbReference type="InterPro" id="IPR001915">
    <property type="entry name" value="Peptidase_M48"/>
</dbReference>
<keyword evidence="8 10" id="KW-0482">Metalloprotease</keyword>
<proteinExistence type="inferred from homology"/>
<dbReference type="CDD" id="cd07340">
    <property type="entry name" value="M48B_Htpx_like"/>
    <property type="match status" value="1"/>
</dbReference>
<comment type="similarity">
    <text evidence="10">Belongs to the peptidase M48 family.</text>
</comment>
<feature type="transmembrane region" description="Helical" evidence="11">
    <location>
        <begin position="53"/>
        <end position="71"/>
    </location>
</feature>
<dbReference type="AlphaFoldDB" id="A0A9D1SMX2"/>
<evidence type="ECO:0000313" key="14">
    <source>
        <dbReference type="Proteomes" id="UP000824142"/>
    </source>
</evidence>
<keyword evidence="4" id="KW-0479">Metal-binding</keyword>
<keyword evidence="6 10" id="KW-0862">Zinc</keyword>
<dbReference type="GO" id="GO:0046872">
    <property type="term" value="F:metal ion binding"/>
    <property type="evidence" value="ECO:0007669"/>
    <property type="project" value="UniProtKB-KW"/>
</dbReference>
<evidence type="ECO:0000313" key="13">
    <source>
        <dbReference type="EMBL" id="HIU65482.1"/>
    </source>
</evidence>
<evidence type="ECO:0000256" key="3">
    <source>
        <dbReference type="ARBA" id="ARBA00022692"/>
    </source>
</evidence>
<evidence type="ECO:0000256" key="1">
    <source>
        <dbReference type="ARBA" id="ARBA00022475"/>
    </source>
</evidence>
<dbReference type="GO" id="GO:0004222">
    <property type="term" value="F:metalloendopeptidase activity"/>
    <property type="evidence" value="ECO:0007669"/>
    <property type="project" value="InterPro"/>
</dbReference>
<feature type="transmembrane region" description="Helical" evidence="11">
    <location>
        <begin position="20"/>
        <end position="41"/>
    </location>
</feature>
<evidence type="ECO:0000256" key="11">
    <source>
        <dbReference type="SAM" id="Phobius"/>
    </source>
</evidence>
<evidence type="ECO:0000256" key="6">
    <source>
        <dbReference type="ARBA" id="ARBA00022833"/>
    </source>
</evidence>
<evidence type="ECO:0000259" key="12">
    <source>
        <dbReference type="Pfam" id="PF01435"/>
    </source>
</evidence>
<dbReference type="PANTHER" id="PTHR43221">
    <property type="entry name" value="PROTEASE HTPX"/>
    <property type="match status" value="1"/>
</dbReference>
<evidence type="ECO:0000256" key="8">
    <source>
        <dbReference type="ARBA" id="ARBA00023049"/>
    </source>
</evidence>
<feature type="transmembrane region" description="Helical" evidence="11">
    <location>
        <begin position="170"/>
        <end position="191"/>
    </location>
</feature>
<name>A0A9D1SMX2_9PROT</name>
<comment type="cofactor">
    <cofactor evidence="10">
        <name>Zn(2+)</name>
        <dbReference type="ChEBI" id="CHEBI:29105"/>
    </cofactor>
    <text evidence="10">Binds 1 zinc ion per subunit.</text>
</comment>
<gene>
    <name evidence="13" type="ORF">IAC63_02465</name>
</gene>
<sequence length="309" mass="34271">MNKVKTVYDHIKSNNIKTFLLVLLFPLIFIALIFLFTWFVVPAEQALQTTIGVAIPTFIACIVWLLISWAFGDSMMLNSAHAHEIYDSDPKNREIFRSVENVAIAAGLPCPRVYIIDDDSMNAFATGRSPKDASVALTRGIIKKLDKLELEGVIAHEMAHIGNRDIRLDMMLITGVGVTVFAADIIFRLALSSDKSSDNKNNSAAILMMVWLAFMVFNWIITPLLRMAVSRNREYAADATGAQITRNPRALASALRKITTDSRVECLDKVKSMAAVCIANPSGPREFVSSLMATHPPVEKRIERLESMG</sequence>
<dbReference type="GO" id="GO:0006508">
    <property type="term" value="P:proteolysis"/>
    <property type="evidence" value="ECO:0007669"/>
    <property type="project" value="UniProtKB-KW"/>
</dbReference>
<dbReference type="Pfam" id="PF01435">
    <property type="entry name" value="Peptidase_M48"/>
    <property type="match status" value="1"/>
</dbReference>
<accession>A0A9D1SMX2</accession>
<reference evidence="13" key="1">
    <citation type="submission" date="2020-10" db="EMBL/GenBank/DDBJ databases">
        <authorList>
            <person name="Gilroy R."/>
        </authorList>
    </citation>
    <scope>NUCLEOTIDE SEQUENCE</scope>
    <source>
        <strain evidence="13">CHK136-897</strain>
    </source>
</reference>
<evidence type="ECO:0000256" key="10">
    <source>
        <dbReference type="RuleBase" id="RU003983"/>
    </source>
</evidence>
<dbReference type="Proteomes" id="UP000824142">
    <property type="component" value="Unassembled WGS sequence"/>
</dbReference>
<dbReference type="EMBL" id="DVNO01000020">
    <property type="protein sequence ID" value="HIU65482.1"/>
    <property type="molecule type" value="Genomic_DNA"/>
</dbReference>
<keyword evidence="5 10" id="KW-0378">Hydrolase</keyword>
<organism evidence="13 14">
    <name type="scientific">Candidatus Enterousia avicola</name>
    <dbReference type="NCBI Taxonomy" id="2840787"/>
    <lineage>
        <taxon>Bacteria</taxon>
        <taxon>Pseudomonadati</taxon>
        <taxon>Pseudomonadota</taxon>
        <taxon>Alphaproteobacteria</taxon>
        <taxon>Candidatus Enterousia</taxon>
    </lineage>
</organism>
<comment type="caution">
    <text evidence="13">The sequence shown here is derived from an EMBL/GenBank/DDBJ whole genome shotgun (WGS) entry which is preliminary data.</text>
</comment>
<dbReference type="Gene3D" id="3.30.2010.10">
    <property type="entry name" value="Metalloproteases ('zincins'), catalytic domain"/>
    <property type="match status" value="1"/>
</dbReference>
<evidence type="ECO:0000256" key="9">
    <source>
        <dbReference type="ARBA" id="ARBA00023136"/>
    </source>
</evidence>
<evidence type="ECO:0000256" key="7">
    <source>
        <dbReference type="ARBA" id="ARBA00022989"/>
    </source>
</evidence>
<keyword evidence="3 11" id="KW-0812">Transmembrane</keyword>
<evidence type="ECO:0000256" key="2">
    <source>
        <dbReference type="ARBA" id="ARBA00022670"/>
    </source>
</evidence>
<evidence type="ECO:0000256" key="4">
    <source>
        <dbReference type="ARBA" id="ARBA00022723"/>
    </source>
</evidence>
<dbReference type="InterPro" id="IPR050083">
    <property type="entry name" value="HtpX_protease"/>
</dbReference>
<keyword evidence="2 10" id="KW-0645">Protease</keyword>